<organism evidence="1 2">
    <name type="scientific">Colletotrichum asianum</name>
    <dbReference type="NCBI Taxonomy" id="702518"/>
    <lineage>
        <taxon>Eukaryota</taxon>
        <taxon>Fungi</taxon>
        <taxon>Dikarya</taxon>
        <taxon>Ascomycota</taxon>
        <taxon>Pezizomycotina</taxon>
        <taxon>Sordariomycetes</taxon>
        <taxon>Hypocreomycetidae</taxon>
        <taxon>Glomerellales</taxon>
        <taxon>Glomerellaceae</taxon>
        <taxon>Colletotrichum</taxon>
        <taxon>Colletotrichum gloeosporioides species complex</taxon>
    </lineage>
</organism>
<dbReference type="Gene3D" id="3.30.420.40">
    <property type="match status" value="2"/>
</dbReference>
<dbReference type="OrthoDB" id="2394218at2759"/>
<dbReference type="CDD" id="cd10170">
    <property type="entry name" value="ASKHA_NBD_HSP70"/>
    <property type="match status" value="1"/>
</dbReference>
<dbReference type="AlphaFoldDB" id="A0A8H3ZWT4"/>
<comment type="caution">
    <text evidence="1">The sequence shown here is derived from an EMBL/GenBank/DDBJ whole genome shotgun (WGS) entry which is preliminary data.</text>
</comment>
<dbReference type="SUPFAM" id="SSF53067">
    <property type="entry name" value="Actin-like ATPase domain"/>
    <property type="match status" value="2"/>
</dbReference>
<dbReference type="PANTHER" id="PTHR42749">
    <property type="entry name" value="CELL SHAPE-DETERMINING PROTEIN MREB"/>
    <property type="match status" value="1"/>
</dbReference>
<gene>
    <name evidence="1" type="ORF">GQ607_001970</name>
</gene>
<evidence type="ECO:0000313" key="1">
    <source>
        <dbReference type="EMBL" id="KAF0330566.1"/>
    </source>
</evidence>
<dbReference type="Proteomes" id="UP000434172">
    <property type="component" value="Unassembled WGS sequence"/>
</dbReference>
<keyword evidence="2" id="KW-1185">Reference proteome</keyword>
<evidence type="ECO:0000313" key="2">
    <source>
        <dbReference type="Proteomes" id="UP000434172"/>
    </source>
</evidence>
<dbReference type="PANTHER" id="PTHR42749:SF1">
    <property type="entry name" value="CELL SHAPE-DETERMINING PROTEIN MREB"/>
    <property type="match status" value="1"/>
</dbReference>
<dbReference type="InterPro" id="IPR043129">
    <property type="entry name" value="ATPase_NBD"/>
</dbReference>
<reference evidence="1 2" key="1">
    <citation type="submission" date="2019-12" db="EMBL/GenBank/DDBJ databases">
        <title>A genome sequence resource for the geographically widespread anthracnose pathogen Colletotrichum asianum.</title>
        <authorList>
            <person name="Meng Y."/>
        </authorList>
    </citation>
    <scope>NUCLEOTIDE SEQUENCE [LARGE SCALE GENOMIC DNA]</scope>
    <source>
        <strain evidence="1 2">ICMP 18580</strain>
    </source>
</reference>
<proteinExistence type="predicted"/>
<protein>
    <submittedName>
        <fullName evidence="1">Hsp70 family chaperone</fullName>
    </submittedName>
</protein>
<dbReference type="Gene3D" id="3.90.640.10">
    <property type="entry name" value="Actin, Chain A, domain 4"/>
    <property type="match status" value="1"/>
</dbReference>
<sequence length="610" mass="68294">MSEKPDVLVSVDLGTTFTGVAWMTPRTPIQVINDWPGSGDRGERKVPTVLTYNADGSLSKWGFMCADEEENKLRREFFKIFIDEDTLEAWQQRGLPNAPRNVAEAERLVTDFLKEVYAHVKESIETQVGRQHTGGWTDMAVTFLFSVPTTWTKMETINAFKRIIHDAGFGAEGSRHFAQVDLTEAEAAAVATLKTSAVNFHMGSLFLTVDAGGGTTDLAVMQITSTDPQYPQMSQISEVKGVGIGASLIDVAFIHLVNQRLSAFPDVQRFLPRDFAFRMSRSHHFKTVKHKFGERAYMQPVFKMQLEGVSHDFNHPGLRIVDGRMLFTMQEIQALFDVQIEGIMRCIGEQLDRLIQKQQPQAIEYMVLSGGLGGSAYVRDNLQHQFQSYSHQNAEKVAVIPCQDPQLVVVRGLLLDHQQKMETGRLSVLATRIARASYGVVIKEVYSPQMHFNEDIQNDAFDPKKKWAVNQIRWLIRKGDIVDPNTPLVHSLAISLGAGDTQRSWDANVVISHNEPTFLPRSLKHAGATKLCDVKSNLTGVQQNQLVLKHKRGSCFSKGTTYYILNFDVRVIIAPADIRFELWFGGQKFSGNHEPIAVTWDEDGVKAGGS</sequence>
<accession>A0A8H3ZWT4</accession>
<dbReference type="EMBL" id="WOWK01000006">
    <property type="protein sequence ID" value="KAF0330566.1"/>
    <property type="molecule type" value="Genomic_DNA"/>
</dbReference>
<name>A0A8H3ZWT4_9PEZI</name>